<dbReference type="Proteomes" id="UP001241377">
    <property type="component" value="Unassembled WGS sequence"/>
</dbReference>
<protein>
    <submittedName>
        <fullName evidence="1">Uncharacterized protein</fullName>
    </submittedName>
</protein>
<sequence>MKLEHTTLVIANNVQRQAIYRAVWQAWELPNGVSEAQGVANCRFGETLATADDGRLIYWALVARADTGGPDVLSAARTLRRDAKKRDTGDGQVADVTSYIGRAADAREGWVAKFDEELGWDVPSDDALVTAAAAPLLPNGWSSFPWVPPEISDKWKTLNASVQIRNRKEHLCALAWYGEEPVQDVHAIGGE</sequence>
<organism evidence="1 2">
    <name type="scientific">Naganishia cerealis</name>
    <dbReference type="NCBI Taxonomy" id="610337"/>
    <lineage>
        <taxon>Eukaryota</taxon>
        <taxon>Fungi</taxon>
        <taxon>Dikarya</taxon>
        <taxon>Basidiomycota</taxon>
        <taxon>Agaricomycotina</taxon>
        <taxon>Tremellomycetes</taxon>
        <taxon>Filobasidiales</taxon>
        <taxon>Filobasidiaceae</taxon>
        <taxon>Naganishia</taxon>
    </lineage>
</organism>
<name>A0ACC2WPB8_9TREE</name>
<evidence type="ECO:0000313" key="2">
    <source>
        <dbReference type="Proteomes" id="UP001241377"/>
    </source>
</evidence>
<gene>
    <name evidence="1" type="ORF">QFC19_000457</name>
</gene>
<proteinExistence type="predicted"/>
<keyword evidence="2" id="KW-1185">Reference proteome</keyword>
<reference evidence="1" key="1">
    <citation type="submission" date="2023-04" db="EMBL/GenBank/DDBJ databases">
        <title>Draft Genome sequencing of Naganishia species isolated from polar environments using Oxford Nanopore Technology.</title>
        <authorList>
            <person name="Leo P."/>
            <person name="Venkateswaran K."/>
        </authorList>
    </citation>
    <scope>NUCLEOTIDE SEQUENCE</scope>
    <source>
        <strain evidence="1">MNA-CCFEE 5261</strain>
    </source>
</reference>
<comment type="caution">
    <text evidence="1">The sequence shown here is derived from an EMBL/GenBank/DDBJ whole genome shotgun (WGS) entry which is preliminary data.</text>
</comment>
<accession>A0ACC2WPB8</accession>
<dbReference type="EMBL" id="JASBWR010000003">
    <property type="protein sequence ID" value="KAJ9112902.1"/>
    <property type="molecule type" value="Genomic_DNA"/>
</dbReference>
<evidence type="ECO:0000313" key="1">
    <source>
        <dbReference type="EMBL" id="KAJ9112902.1"/>
    </source>
</evidence>